<dbReference type="EMBL" id="CAJNRG010001216">
    <property type="protein sequence ID" value="CAF2029424.1"/>
    <property type="molecule type" value="Genomic_DNA"/>
</dbReference>
<sequence>MVALLKQIKLLKVFDEIYLVSNYEYSDILIGDQKCNLLLLTGPQISNKEIITNLRGKIKMDQNSVIVLQFHVKDFLIFNKNNPSSTCQNLSIHQSFSWSPKDFILNYAIKKIINLEREICSHYVGVQMIFAEIPMIDLLMFQEALHFCETCPKYFLDKSNTSITIAKCTKNLKDSLSKINKWIKNNTICKGFLPLKIEEEISFDKYVMPYKNSFKENDIGNIVFNVKSICEVESWVKPEEKRQYN</sequence>
<protein>
    <submittedName>
        <fullName evidence="1">Uncharacterized protein</fullName>
    </submittedName>
</protein>
<accession>A0A816NB58</accession>
<gene>
    <name evidence="1" type="ORF">XDN619_LOCUS4882</name>
</gene>
<proteinExistence type="predicted"/>
<dbReference type="Proteomes" id="UP000663887">
    <property type="component" value="Unassembled WGS sequence"/>
</dbReference>
<evidence type="ECO:0000313" key="2">
    <source>
        <dbReference type="Proteomes" id="UP000663887"/>
    </source>
</evidence>
<organism evidence="1 2">
    <name type="scientific">Rotaria magnacalcarata</name>
    <dbReference type="NCBI Taxonomy" id="392030"/>
    <lineage>
        <taxon>Eukaryota</taxon>
        <taxon>Metazoa</taxon>
        <taxon>Spiralia</taxon>
        <taxon>Gnathifera</taxon>
        <taxon>Rotifera</taxon>
        <taxon>Eurotatoria</taxon>
        <taxon>Bdelloidea</taxon>
        <taxon>Philodinida</taxon>
        <taxon>Philodinidae</taxon>
        <taxon>Rotaria</taxon>
    </lineage>
</organism>
<name>A0A816NB58_9BILA</name>
<dbReference type="AlphaFoldDB" id="A0A816NB58"/>
<reference evidence="1" key="1">
    <citation type="submission" date="2021-02" db="EMBL/GenBank/DDBJ databases">
        <authorList>
            <person name="Nowell W R."/>
        </authorList>
    </citation>
    <scope>NUCLEOTIDE SEQUENCE</scope>
</reference>
<comment type="caution">
    <text evidence="1">The sequence shown here is derived from an EMBL/GenBank/DDBJ whole genome shotgun (WGS) entry which is preliminary data.</text>
</comment>
<evidence type="ECO:0000313" key="1">
    <source>
        <dbReference type="EMBL" id="CAF2029424.1"/>
    </source>
</evidence>